<dbReference type="SUPFAM" id="SSF56935">
    <property type="entry name" value="Porins"/>
    <property type="match status" value="1"/>
</dbReference>
<dbReference type="Proteomes" id="UP000050827">
    <property type="component" value="Unassembled WGS sequence"/>
</dbReference>
<dbReference type="PATRIC" id="fig|1547436.3.peg.1388"/>
<evidence type="ECO:0000259" key="6">
    <source>
        <dbReference type="Pfam" id="PF07715"/>
    </source>
</evidence>
<dbReference type="Pfam" id="PF07715">
    <property type="entry name" value="Plug"/>
    <property type="match status" value="1"/>
</dbReference>
<dbReference type="GO" id="GO:0009279">
    <property type="term" value="C:cell outer membrane"/>
    <property type="evidence" value="ECO:0007669"/>
    <property type="project" value="UniProtKB-SubCell"/>
</dbReference>
<feature type="chain" id="PRO_5006188995" evidence="5">
    <location>
        <begin position="24"/>
        <end position="818"/>
    </location>
</feature>
<dbReference type="EMBL" id="LCTZ01000002">
    <property type="protein sequence ID" value="KQC29609.1"/>
    <property type="molecule type" value="Genomic_DNA"/>
</dbReference>
<comment type="caution">
    <text evidence="8">The sequence shown here is derived from an EMBL/GenBank/DDBJ whole genome shotgun (WGS) entry which is preliminary data.</text>
</comment>
<dbReference type="Pfam" id="PF14905">
    <property type="entry name" value="OMP_b-brl_3"/>
    <property type="match status" value="1"/>
</dbReference>
<name>A0A0Q1BY12_9FLAO</name>
<evidence type="ECO:0000256" key="3">
    <source>
        <dbReference type="ARBA" id="ARBA00023237"/>
    </source>
</evidence>
<dbReference type="InterPro" id="IPR008969">
    <property type="entry name" value="CarboxyPept-like_regulatory"/>
</dbReference>
<feature type="signal peptide" evidence="5">
    <location>
        <begin position="1"/>
        <end position="23"/>
    </location>
</feature>
<evidence type="ECO:0000256" key="1">
    <source>
        <dbReference type="ARBA" id="ARBA00004442"/>
    </source>
</evidence>
<feature type="domain" description="TonB-dependent receptor plug" evidence="6">
    <location>
        <begin position="153"/>
        <end position="229"/>
    </location>
</feature>
<dbReference type="RefSeq" id="WP_055393546.1">
    <property type="nucleotide sequence ID" value="NZ_LCTZ01000002.1"/>
</dbReference>
<sequence length="818" mass="92234">MKRAISLFALLYFTFFSTSFSFASTNTEPPIGSISGTVVDDQNKQPVAYAAIVVKSEDGTQTITGGITTEDGNFQIEKLPEGSFILEVQFIGYKTHSQKLVITKKNQKVNVGTIALLEDTEELSEVEVVAERTTIEQRVDRKVINVGKDLTTAGATASDIMNNIPSVNVDSQTGDISLRGNSNVRVMVDGKLSNVPVAQLLQQIPSTSIKSIELITNPSAKYNPEGMSGLINIILHKNANIGFNGSITTGLTQAIEAKFNSSIDLNYRNGKFNFYGNYGNNIGKYVNDGTILRIDENSLQEFDFFNNNKSHLYKVGVDFYLNDKNTISFFTNQNIFDGKGEGITAVTYNDDLSRNLTQFFADVSENQSEQYNFDYKLDFKKEGHNIELEVDHNVFNNDQDADFRSTGASLFPDYMDFVDTERTQTIANLDYVNPLDSISKLEIGLESRIFETNVDYSSTGLSFNEGGNLVPTPSTDFDYSMDIYSAYVTFGQTRDKWSYQVGARIEDVEVKADTNRVRSFTDKYTQVYPSAFLTYNPNEKDQFQVSYSRRVDRPGLQQVNPIREWATPLISSFGNPSLVPQFTNSYEVNYTKRVKGGSITTGVFYRSISDEINRAVYVDRLDFNKLILTFDNFDDTSAYGFELSANYKPVKWWSINGSFDFYSQTQRGITESLGTDNPNPTEDDIVVEDVEVDNTAWNLRMNNSFNLNKKLTLQLFGFYRGDNRNLQFTMEPMYFVNLGARYSFAQGKGTISLNYNDIFKTMRFAFDGERPYPQVGGFNWESNNLYAGLSYRFGSGKNRAKQRKRRDSNTKQSSGGLL</sequence>
<evidence type="ECO:0000259" key="7">
    <source>
        <dbReference type="Pfam" id="PF14905"/>
    </source>
</evidence>
<evidence type="ECO:0000256" key="5">
    <source>
        <dbReference type="SAM" id="SignalP"/>
    </source>
</evidence>
<dbReference type="AlphaFoldDB" id="A0A0Q1BY12"/>
<dbReference type="OrthoDB" id="8764943at2"/>
<dbReference type="Gene3D" id="2.170.130.10">
    <property type="entry name" value="TonB-dependent receptor, plug domain"/>
    <property type="match status" value="1"/>
</dbReference>
<accession>A0A0Q1BY12</accession>
<evidence type="ECO:0000313" key="8">
    <source>
        <dbReference type="EMBL" id="KQC29609.1"/>
    </source>
</evidence>
<reference evidence="8 9" key="1">
    <citation type="submission" date="2015-04" db="EMBL/GenBank/DDBJ databases">
        <title>Complete genome of flavobacterium.</title>
        <authorList>
            <person name="Kwon Y.M."/>
            <person name="Kim S.-J."/>
        </authorList>
    </citation>
    <scope>NUCLEOTIDE SEQUENCE [LARGE SCALE GENOMIC DNA]</scope>
    <source>
        <strain evidence="8 9">DK169</strain>
    </source>
</reference>
<protein>
    <submittedName>
        <fullName evidence="8">TonB-dependent receptor</fullName>
    </submittedName>
</protein>
<dbReference type="Gene3D" id="2.40.170.20">
    <property type="entry name" value="TonB-dependent receptor, beta-barrel domain"/>
    <property type="match status" value="1"/>
</dbReference>
<dbReference type="Pfam" id="PF13715">
    <property type="entry name" value="CarbopepD_reg_2"/>
    <property type="match status" value="1"/>
</dbReference>
<evidence type="ECO:0000313" key="9">
    <source>
        <dbReference type="Proteomes" id="UP000050827"/>
    </source>
</evidence>
<keyword evidence="9" id="KW-1185">Reference proteome</keyword>
<dbReference type="InterPro" id="IPR012910">
    <property type="entry name" value="Plug_dom"/>
</dbReference>
<dbReference type="InterPro" id="IPR036942">
    <property type="entry name" value="Beta-barrel_TonB_sf"/>
</dbReference>
<keyword evidence="5" id="KW-0732">Signal</keyword>
<dbReference type="PANTHER" id="PTHR40980">
    <property type="entry name" value="PLUG DOMAIN-CONTAINING PROTEIN"/>
    <property type="match status" value="1"/>
</dbReference>
<dbReference type="SUPFAM" id="SSF49464">
    <property type="entry name" value="Carboxypeptidase regulatory domain-like"/>
    <property type="match status" value="1"/>
</dbReference>
<proteinExistence type="predicted"/>
<evidence type="ECO:0000256" key="4">
    <source>
        <dbReference type="SAM" id="MobiDB-lite"/>
    </source>
</evidence>
<dbReference type="Gene3D" id="2.60.40.1120">
    <property type="entry name" value="Carboxypeptidase-like, regulatory domain"/>
    <property type="match status" value="1"/>
</dbReference>
<organism evidence="8 9">
    <name type="scientific">Flagellimonas eckloniae</name>
    <dbReference type="NCBI Taxonomy" id="346185"/>
    <lineage>
        <taxon>Bacteria</taxon>
        <taxon>Pseudomonadati</taxon>
        <taxon>Bacteroidota</taxon>
        <taxon>Flavobacteriia</taxon>
        <taxon>Flavobacteriales</taxon>
        <taxon>Flavobacteriaceae</taxon>
        <taxon>Flagellimonas</taxon>
    </lineage>
</organism>
<dbReference type="PANTHER" id="PTHR40980:SF4">
    <property type="entry name" value="TONB-DEPENDENT RECEPTOR-LIKE BETA-BARREL DOMAIN-CONTAINING PROTEIN"/>
    <property type="match status" value="1"/>
</dbReference>
<gene>
    <name evidence="8" type="ORF">AAY42_06705</name>
</gene>
<keyword evidence="8" id="KW-0675">Receptor</keyword>
<feature type="region of interest" description="Disordered" evidence="4">
    <location>
        <begin position="796"/>
        <end position="818"/>
    </location>
</feature>
<dbReference type="InterPro" id="IPR037066">
    <property type="entry name" value="Plug_dom_sf"/>
</dbReference>
<keyword evidence="2" id="KW-0472">Membrane</keyword>
<comment type="subcellular location">
    <subcellularLocation>
        <location evidence="1">Cell outer membrane</location>
    </subcellularLocation>
</comment>
<dbReference type="InterPro" id="IPR041700">
    <property type="entry name" value="OMP_b-brl_3"/>
</dbReference>
<evidence type="ECO:0000256" key="2">
    <source>
        <dbReference type="ARBA" id="ARBA00023136"/>
    </source>
</evidence>
<feature type="domain" description="Outer membrane protein beta-barrel" evidence="7">
    <location>
        <begin position="378"/>
        <end position="791"/>
    </location>
</feature>
<keyword evidence="3" id="KW-0998">Cell outer membrane</keyword>